<evidence type="ECO:0000256" key="2">
    <source>
        <dbReference type="SAM" id="Phobius"/>
    </source>
</evidence>
<dbReference type="EMBL" id="KV875107">
    <property type="protein sequence ID" value="OIW23330.1"/>
    <property type="molecule type" value="Genomic_DNA"/>
</dbReference>
<evidence type="ECO:0000313" key="4">
    <source>
        <dbReference type="Proteomes" id="UP000182658"/>
    </source>
</evidence>
<dbReference type="AlphaFoldDB" id="A0A1J7J751"/>
<dbReference type="Proteomes" id="UP000182658">
    <property type="component" value="Unassembled WGS sequence"/>
</dbReference>
<feature type="region of interest" description="Disordered" evidence="1">
    <location>
        <begin position="112"/>
        <end position="132"/>
    </location>
</feature>
<dbReference type="InParanoid" id="A0A1J7J751"/>
<keyword evidence="2" id="KW-0472">Membrane</keyword>
<reference evidence="3 4" key="1">
    <citation type="submission" date="2016-10" db="EMBL/GenBank/DDBJ databases">
        <title>Draft genome sequence of Coniochaeta ligniaria NRRL30616, a lignocellulolytic fungus for bioabatement of inhibitors in plant biomass hydrolysates.</title>
        <authorList>
            <consortium name="DOE Joint Genome Institute"/>
            <person name="Jimenez D.J."/>
            <person name="Hector R.E."/>
            <person name="Riley R."/>
            <person name="Sun H."/>
            <person name="Grigoriev I.V."/>
            <person name="Van Elsas J.D."/>
            <person name="Nichols N.N."/>
        </authorList>
    </citation>
    <scope>NUCLEOTIDE SEQUENCE [LARGE SCALE GENOMIC DNA]</scope>
    <source>
        <strain evidence="3 4">NRRL 30616</strain>
    </source>
</reference>
<accession>A0A1J7J751</accession>
<feature type="region of interest" description="Disordered" evidence="1">
    <location>
        <begin position="1"/>
        <end position="22"/>
    </location>
</feature>
<protein>
    <submittedName>
        <fullName evidence="3">Uncharacterized protein</fullName>
    </submittedName>
</protein>
<proteinExistence type="predicted"/>
<evidence type="ECO:0000256" key="1">
    <source>
        <dbReference type="SAM" id="MobiDB-lite"/>
    </source>
</evidence>
<organism evidence="3 4">
    <name type="scientific">Coniochaeta ligniaria NRRL 30616</name>
    <dbReference type="NCBI Taxonomy" id="1408157"/>
    <lineage>
        <taxon>Eukaryota</taxon>
        <taxon>Fungi</taxon>
        <taxon>Dikarya</taxon>
        <taxon>Ascomycota</taxon>
        <taxon>Pezizomycotina</taxon>
        <taxon>Sordariomycetes</taxon>
        <taxon>Sordariomycetidae</taxon>
        <taxon>Coniochaetales</taxon>
        <taxon>Coniochaetaceae</taxon>
        <taxon>Coniochaeta</taxon>
    </lineage>
</organism>
<gene>
    <name evidence="3" type="ORF">CONLIGDRAFT_142316</name>
</gene>
<evidence type="ECO:0000313" key="3">
    <source>
        <dbReference type="EMBL" id="OIW23330.1"/>
    </source>
</evidence>
<feature type="transmembrane region" description="Helical" evidence="2">
    <location>
        <begin position="69"/>
        <end position="89"/>
    </location>
</feature>
<keyword evidence="4" id="KW-1185">Reference proteome</keyword>
<keyword evidence="2" id="KW-1133">Transmembrane helix</keyword>
<sequence length="132" mass="13458">MNVAPRYPNLGHNPRRRTVQQARAAPVPAAGAASTALTVARAIAGLTQLSNDINTLTGSVLHTHSSRRALAAAFGLSLAVATAVVLGLVPSVSGVPVTARVTATPAVASCEIEGPTGGNMQGFPWEERGRRG</sequence>
<keyword evidence="2" id="KW-0812">Transmembrane</keyword>
<name>A0A1J7J751_9PEZI</name>